<comment type="caution">
    <text evidence="2">The sequence shown here is derived from an EMBL/GenBank/DDBJ whole genome shotgun (WGS) entry which is preliminary data.</text>
</comment>
<dbReference type="EMBL" id="RRAZ01000009">
    <property type="protein sequence ID" value="RRH75864.1"/>
    <property type="molecule type" value="Genomic_DNA"/>
</dbReference>
<gene>
    <name evidence="2" type="ORF">EG244_08045</name>
</gene>
<dbReference type="Proteomes" id="UP000282125">
    <property type="component" value="Unassembled WGS sequence"/>
</dbReference>
<accession>A0A3P3DPK7</accession>
<feature type="signal peptide" evidence="1">
    <location>
        <begin position="1"/>
        <end position="23"/>
    </location>
</feature>
<dbReference type="RefSeq" id="WP_124964488.1">
    <property type="nucleotide sequence ID" value="NZ_RRAZ01000009.1"/>
</dbReference>
<reference evidence="2 3" key="1">
    <citation type="submission" date="2018-11" db="EMBL/GenBank/DDBJ databases">
        <title>Gemmobacter sp. nov., YIM 102744-1 draft genome.</title>
        <authorList>
            <person name="Li G."/>
            <person name="Jiang Y."/>
        </authorList>
    </citation>
    <scope>NUCLEOTIDE SEQUENCE [LARGE SCALE GENOMIC DNA]</scope>
    <source>
        <strain evidence="2 3">YIM 102744-1</strain>
    </source>
</reference>
<proteinExistence type="predicted"/>
<keyword evidence="3" id="KW-1185">Reference proteome</keyword>
<evidence type="ECO:0000313" key="3">
    <source>
        <dbReference type="Proteomes" id="UP000282125"/>
    </source>
</evidence>
<organism evidence="2 3">
    <name type="scientific">Falsigemmobacter faecalis</name>
    <dbReference type="NCBI Taxonomy" id="2488730"/>
    <lineage>
        <taxon>Bacteria</taxon>
        <taxon>Pseudomonadati</taxon>
        <taxon>Pseudomonadota</taxon>
        <taxon>Alphaproteobacteria</taxon>
        <taxon>Rhodobacterales</taxon>
        <taxon>Paracoccaceae</taxon>
        <taxon>Falsigemmobacter</taxon>
    </lineage>
</organism>
<sequence length="196" mass="20260">MRLTFALMAALGLAGGNTLPATAQAPALVSPGLVEVLGKVDALATAKGADQIEALMAVCLTMGATPQVVEMVLGEAGWTQDAEFSDEMLVILRSADPDAKLWVQLEPEAETCGIGTYSLGGAKAHELATGLLRRIDPGFNTVTEGTGTESCTKYDLASPLPGGGQIYVSVFDDSGEEFSCLPSPDVSLTTFAFVST</sequence>
<keyword evidence="1" id="KW-0732">Signal</keyword>
<evidence type="ECO:0000313" key="2">
    <source>
        <dbReference type="EMBL" id="RRH75864.1"/>
    </source>
</evidence>
<dbReference type="AlphaFoldDB" id="A0A3P3DPK7"/>
<evidence type="ECO:0008006" key="4">
    <source>
        <dbReference type="Google" id="ProtNLM"/>
    </source>
</evidence>
<evidence type="ECO:0000256" key="1">
    <source>
        <dbReference type="SAM" id="SignalP"/>
    </source>
</evidence>
<feature type="chain" id="PRO_5017969824" description="Secreted protein" evidence="1">
    <location>
        <begin position="24"/>
        <end position="196"/>
    </location>
</feature>
<protein>
    <recommendedName>
        <fullName evidence="4">Secreted protein</fullName>
    </recommendedName>
</protein>
<name>A0A3P3DPK7_9RHOB</name>